<keyword evidence="2" id="KW-0511">Multifunctional enzyme</keyword>
<dbReference type="InterPro" id="IPR011032">
    <property type="entry name" value="GroES-like_sf"/>
</dbReference>
<protein>
    <submittedName>
        <fullName evidence="6">Polyketide synthase</fullName>
    </submittedName>
</protein>
<dbReference type="Proteomes" id="UP001489902">
    <property type="component" value="Chromosome 5"/>
</dbReference>
<gene>
    <name evidence="6" type="ORF">QYS62_009461</name>
</gene>
<dbReference type="InterPro" id="IPR016035">
    <property type="entry name" value="Acyl_Trfase/lysoPLipase"/>
</dbReference>
<dbReference type="Pfam" id="PF23114">
    <property type="entry name" value="NAD-bd_HRPKS_sdrA"/>
    <property type="match status" value="1"/>
</dbReference>
<reference evidence="6 7" key="1">
    <citation type="submission" date="2024-04" db="EMBL/GenBank/DDBJ databases">
        <title>Complete genome sequence of Fusarium acuminatum.</title>
        <authorList>
            <person name="Lan B."/>
        </authorList>
    </citation>
    <scope>NUCLEOTIDE SEQUENCE [LARGE SCALE GENOMIC DNA]</scope>
    <source>
        <strain evidence="6">1A</strain>
    </source>
</reference>
<dbReference type="SMART" id="SM00829">
    <property type="entry name" value="PKS_ER"/>
    <property type="match status" value="1"/>
</dbReference>
<dbReference type="PANTHER" id="PTHR45681:SF6">
    <property type="entry name" value="POLYKETIDE SYNTHASE 37"/>
    <property type="match status" value="1"/>
</dbReference>
<dbReference type="SUPFAM" id="SSF55048">
    <property type="entry name" value="Probable ACP-binding domain of malonyl-CoA ACP transacylase"/>
    <property type="match status" value="1"/>
</dbReference>
<dbReference type="CDD" id="cd05195">
    <property type="entry name" value="enoyl_red"/>
    <property type="match status" value="1"/>
</dbReference>
<dbReference type="Gene3D" id="3.40.366.10">
    <property type="entry name" value="Malonyl-Coenzyme A Acyl Carrier Protein, domain 2"/>
    <property type="match status" value="1"/>
</dbReference>
<dbReference type="InterPro" id="IPR013154">
    <property type="entry name" value="ADH-like_N"/>
</dbReference>
<dbReference type="Gene3D" id="3.90.180.10">
    <property type="entry name" value="Medium-chain alcohol dehydrogenases, catalytic domain"/>
    <property type="match status" value="1"/>
</dbReference>
<evidence type="ECO:0000256" key="1">
    <source>
        <dbReference type="ARBA" id="ARBA00022679"/>
    </source>
</evidence>
<accession>A0ABZ2X5C0</accession>
<evidence type="ECO:0000313" key="6">
    <source>
        <dbReference type="EMBL" id="WZH48288.1"/>
    </source>
</evidence>
<dbReference type="SUPFAM" id="SSF52151">
    <property type="entry name" value="FabD/lysophospholipase-like"/>
    <property type="match status" value="1"/>
</dbReference>
<dbReference type="Pfam" id="PF14765">
    <property type="entry name" value="PS-DH"/>
    <property type="match status" value="1"/>
</dbReference>
<dbReference type="InterPro" id="IPR049551">
    <property type="entry name" value="PKS_DH_C"/>
</dbReference>
<dbReference type="PROSITE" id="PS52019">
    <property type="entry name" value="PKS_MFAS_DH"/>
    <property type="match status" value="1"/>
</dbReference>
<dbReference type="Pfam" id="PF08240">
    <property type="entry name" value="ADH_N"/>
    <property type="match status" value="1"/>
</dbReference>
<dbReference type="InterPro" id="IPR050444">
    <property type="entry name" value="Polyketide_Synthase"/>
</dbReference>
<dbReference type="PANTHER" id="PTHR45681">
    <property type="entry name" value="POLYKETIDE SYNTHASE 44-RELATED"/>
    <property type="match status" value="1"/>
</dbReference>
<keyword evidence="7" id="KW-1185">Reference proteome</keyword>
<feature type="domain" description="PKS/mFAS DH" evidence="5">
    <location>
        <begin position="239"/>
        <end position="570"/>
    </location>
</feature>
<evidence type="ECO:0000256" key="2">
    <source>
        <dbReference type="ARBA" id="ARBA00023268"/>
    </source>
</evidence>
<name>A0ABZ2X5C0_9HYPO</name>
<feature type="region of interest" description="N-terminal hotdog fold" evidence="4">
    <location>
        <begin position="239"/>
        <end position="383"/>
    </location>
</feature>
<keyword evidence="3" id="KW-0012">Acyltransferase</keyword>
<dbReference type="Pfam" id="PF00107">
    <property type="entry name" value="ADH_zinc_N"/>
    <property type="match status" value="1"/>
</dbReference>
<dbReference type="InterPro" id="IPR056501">
    <property type="entry name" value="NAD-bd_HRPKS_sdrA"/>
</dbReference>
<dbReference type="InterPro" id="IPR013149">
    <property type="entry name" value="ADH-like_C"/>
</dbReference>
<dbReference type="SUPFAM" id="SSF51735">
    <property type="entry name" value="NAD(P)-binding Rossmann-fold domains"/>
    <property type="match status" value="1"/>
</dbReference>
<evidence type="ECO:0000259" key="5">
    <source>
        <dbReference type="PROSITE" id="PS52019"/>
    </source>
</evidence>
<dbReference type="InterPro" id="IPR016036">
    <property type="entry name" value="Malonyl_transacylase_ACP-bd"/>
</dbReference>
<dbReference type="InterPro" id="IPR020843">
    <property type="entry name" value="ER"/>
</dbReference>
<evidence type="ECO:0000256" key="4">
    <source>
        <dbReference type="PROSITE-ProRule" id="PRU01363"/>
    </source>
</evidence>
<dbReference type="InterPro" id="IPR042104">
    <property type="entry name" value="PKS_dehydratase_sf"/>
</dbReference>
<dbReference type="InterPro" id="IPR029063">
    <property type="entry name" value="SAM-dependent_MTases_sf"/>
</dbReference>
<dbReference type="SMART" id="SM00827">
    <property type="entry name" value="PKS_AT"/>
    <property type="match status" value="1"/>
</dbReference>
<feature type="region of interest" description="C-terminal hotdog fold" evidence="4">
    <location>
        <begin position="415"/>
        <end position="570"/>
    </location>
</feature>
<dbReference type="InterPro" id="IPR036291">
    <property type="entry name" value="NAD(P)-bd_dom_sf"/>
</dbReference>
<evidence type="ECO:0000313" key="7">
    <source>
        <dbReference type="Proteomes" id="UP001489902"/>
    </source>
</evidence>
<dbReference type="Gene3D" id="3.40.50.150">
    <property type="entry name" value="Vaccinia Virus protein VP39"/>
    <property type="match status" value="1"/>
</dbReference>
<dbReference type="SUPFAM" id="SSF50129">
    <property type="entry name" value="GroES-like"/>
    <property type="match status" value="1"/>
</dbReference>
<dbReference type="InterPro" id="IPR001227">
    <property type="entry name" value="Ac_transferase_dom_sf"/>
</dbReference>
<dbReference type="CDD" id="cd02440">
    <property type="entry name" value="AdoMet_MTases"/>
    <property type="match status" value="1"/>
</dbReference>
<keyword evidence="1" id="KW-0808">Transferase</keyword>
<dbReference type="Pfam" id="PF00698">
    <property type="entry name" value="Acyl_transf_1"/>
    <property type="match status" value="1"/>
</dbReference>
<dbReference type="InterPro" id="IPR049900">
    <property type="entry name" value="PKS_mFAS_DH"/>
</dbReference>
<comment type="caution">
    <text evidence="4">Lacks conserved residue(s) required for the propagation of feature annotation.</text>
</comment>
<dbReference type="SUPFAM" id="SSF53335">
    <property type="entry name" value="S-adenosyl-L-methionine-dependent methyltransferases"/>
    <property type="match status" value="1"/>
</dbReference>
<dbReference type="InterPro" id="IPR013217">
    <property type="entry name" value="Methyltransf_12"/>
</dbReference>
<dbReference type="Gene3D" id="3.10.129.110">
    <property type="entry name" value="Polyketide synthase dehydratase"/>
    <property type="match status" value="1"/>
</dbReference>
<dbReference type="EMBL" id="CP151264">
    <property type="protein sequence ID" value="WZH48288.1"/>
    <property type="molecule type" value="Genomic_DNA"/>
</dbReference>
<dbReference type="Pfam" id="PF08242">
    <property type="entry name" value="Methyltransf_12"/>
    <property type="match status" value="1"/>
</dbReference>
<dbReference type="InterPro" id="IPR014043">
    <property type="entry name" value="Acyl_transferase_dom"/>
</dbReference>
<evidence type="ECO:0000256" key="3">
    <source>
        <dbReference type="ARBA" id="ARBA00023315"/>
    </source>
</evidence>
<sequence>MKELGCEWDLVEELSRDEDSSRLGEAKFAQPATTAVQIAKVDLLTNTYGIQPEAVCGHSSGEIAAAYAAGALSRDAAMQVSYMRGICSAKAKTLNATPGGMLAVGKGPDDIGARIQKIDRSFGKITVACVNSPESTTISGDVAAFEELQAVLSEASVFNRRIKVDSAYHSYHMEVVAPSYLSSLNGLVADETRDDVAFFSSVTGVRKTSGFGADISGQVQHVSDTHSSGINMLIEVGPHAALSGPLRQSLSDANFRLASGASFKYTYAPCLIRNTSALASVLSLVGKVFESGSPVRLDTEKTDSQPRVVPELPSYPWDHSNTYWRESRLSKKNRLRPFSPHDLLCPFEVASSPYEPCQHALAAGLVSWNSVNTKSITVAQSQADDFASVQEDDGLGHLSKSAAQTWLRDIQALCPIPLDTAEIYLDLKTGGNEYGETFQGMKEIHVGDGFATAKVVIPDISQFAPGHSMQPHTIHPSVFDSLFQLDPVCFRREGLMAPVMPTNMGQISVAVEMDSAPGTEIVVALQHWQHTPRDSTCAFYAYQKMSDGTYRPVVTCNDARLQAVGEGDANDEANYKMTYRIDWKPDIDFMTQSDLTPLSSGTVPLCGGGSGTLSEGHIAPIKAYMEALTHKNPNLDVLMIGSGPGSDTISLMEAIECQSRLPLTMYTYTDVSPELVEQARVKFSEWIAPIDFKKIDISQDPIPQGLTAHGFDLIVSFMLSFTATGRDIALEHVKKLMRPGGSLVLLESTAATASNSRRTDEPRISISQWDTCLKDHDCTVEKLGSSGEQAPVTIVIDSVEHPLLLSPSPETFQQIKELLLRGGDVLWLSFQASDVSGNKAAFKKMVGGMARVLRRENPSLQLITVDVQDLMKPSADQVQSAVHLITDVAMLSFRSPEGTASMENEYAIRDGKLFIPRVLPDEHLSTHIDSRVNPQHNMSSDAPLLPCSYLDQNRPIKFDIRVPGLLKTIRFVDNNEMSNPLGPDDVQIEVRAYGVNFKDVLIALGQMPPATQMTGEIAGVITAVGTNVSSHKIGDRVTSLFVTQLSNQVRVKSSNVVTIPDPISFTDAASIPLIFVAAWYCLHQVARLEKGQRILIHAGSGGVGQAAIQIAQLVGAEIFTTVGSATKKKLLQDHIFSSRSGAFEKQILDATQGMCVDVVLNSHAGQLLRDSWDCLAPFGTFCKIGKADIIGRSQLNMAKFDKQATFAAVDVFYMHQNRPERVVRGINDVLAMVDQVLLKSVYPVTTFGISSIEQAFSLMDETY</sequence>
<organism evidence="6 7">
    <name type="scientific">Fusarium acuminatum</name>
    <dbReference type="NCBI Taxonomy" id="5515"/>
    <lineage>
        <taxon>Eukaryota</taxon>
        <taxon>Fungi</taxon>
        <taxon>Dikarya</taxon>
        <taxon>Ascomycota</taxon>
        <taxon>Pezizomycotina</taxon>
        <taxon>Sordariomycetes</taxon>
        <taxon>Hypocreomycetidae</taxon>
        <taxon>Hypocreales</taxon>
        <taxon>Nectriaceae</taxon>
        <taxon>Fusarium</taxon>
        <taxon>Fusarium tricinctum species complex</taxon>
    </lineage>
</organism>
<proteinExistence type="predicted"/>